<evidence type="ECO:0000313" key="1">
    <source>
        <dbReference type="EMBL" id="CAD7626280.1"/>
    </source>
</evidence>
<dbReference type="Proteomes" id="UP000759131">
    <property type="component" value="Unassembled WGS sequence"/>
</dbReference>
<reference evidence="1" key="1">
    <citation type="submission" date="2020-11" db="EMBL/GenBank/DDBJ databases">
        <authorList>
            <person name="Tran Van P."/>
        </authorList>
    </citation>
    <scope>NUCLEOTIDE SEQUENCE</scope>
</reference>
<dbReference type="EMBL" id="OC858291">
    <property type="protein sequence ID" value="CAD7626280.1"/>
    <property type="molecule type" value="Genomic_DNA"/>
</dbReference>
<keyword evidence="2" id="KW-1185">Reference proteome</keyword>
<organism evidence="1">
    <name type="scientific">Medioppia subpectinata</name>
    <dbReference type="NCBI Taxonomy" id="1979941"/>
    <lineage>
        <taxon>Eukaryota</taxon>
        <taxon>Metazoa</taxon>
        <taxon>Ecdysozoa</taxon>
        <taxon>Arthropoda</taxon>
        <taxon>Chelicerata</taxon>
        <taxon>Arachnida</taxon>
        <taxon>Acari</taxon>
        <taxon>Acariformes</taxon>
        <taxon>Sarcoptiformes</taxon>
        <taxon>Oribatida</taxon>
        <taxon>Brachypylina</taxon>
        <taxon>Oppioidea</taxon>
        <taxon>Oppiidae</taxon>
        <taxon>Medioppia</taxon>
    </lineage>
</organism>
<evidence type="ECO:0000313" key="2">
    <source>
        <dbReference type="Proteomes" id="UP000759131"/>
    </source>
</evidence>
<protein>
    <submittedName>
        <fullName evidence="1">Uncharacterized protein</fullName>
    </submittedName>
</protein>
<sequence>MINYNTYIIVWLGVSHTYGYGSNGCQDIDDLLSDVYRLGDTQRLWPEEDEEFQQYCLNSIENSDKVITYFDTVYPHNLHIQIIVRLMGSERTRLLMNQCKNRTQRAKAIKVFKGMNTVVEPMERVKNEYVNKLLSASEPESKAGFKELLVWTDQYEKESIKLQPNKMTQAVLAEILAVHKRLVNFYLANVRITKRERPDTNPCPREWRPFSIPYAQTAAFNRVFSATKHH</sequence>
<gene>
    <name evidence="1" type="ORF">OSB1V03_LOCUS6713</name>
</gene>
<name>A0A7R9KNX3_9ACAR</name>
<dbReference type="AlphaFoldDB" id="A0A7R9KNX3"/>
<proteinExistence type="predicted"/>
<dbReference type="OrthoDB" id="10462235at2759"/>
<dbReference type="EMBL" id="CAJPIZ010003716">
    <property type="protein sequence ID" value="CAG2106710.1"/>
    <property type="molecule type" value="Genomic_DNA"/>
</dbReference>
<accession>A0A7R9KNX3</accession>